<protein>
    <recommendedName>
        <fullName evidence="5">NlpC/P60 domain-containing protein</fullName>
    </recommendedName>
</protein>
<dbReference type="EMBL" id="CP046884">
    <property type="protein sequence ID" value="QNQ89716.1"/>
    <property type="molecule type" value="Genomic_DNA"/>
</dbReference>
<dbReference type="InterPro" id="IPR051794">
    <property type="entry name" value="PG_Endopeptidase_C40"/>
</dbReference>
<evidence type="ECO:0000256" key="3">
    <source>
        <dbReference type="ARBA" id="ARBA00022801"/>
    </source>
</evidence>
<name>A0A7H0SME1_9CORY</name>
<evidence type="ECO:0000313" key="6">
    <source>
        <dbReference type="EMBL" id="QNQ89716.1"/>
    </source>
</evidence>
<comment type="similarity">
    <text evidence="1">Belongs to the peptidase C40 family.</text>
</comment>
<evidence type="ECO:0000256" key="1">
    <source>
        <dbReference type="ARBA" id="ARBA00007074"/>
    </source>
</evidence>
<accession>A0A7H0SME1</accession>
<dbReference type="RefSeq" id="WP_187975167.1">
    <property type="nucleotide sequence ID" value="NZ_CP046884.1"/>
</dbReference>
<dbReference type="Proteomes" id="UP000516320">
    <property type="component" value="Chromosome"/>
</dbReference>
<dbReference type="SUPFAM" id="SSF54001">
    <property type="entry name" value="Cysteine proteinases"/>
    <property type="match status" value="1"/>
</dbReference>
<dbReference type="GO" id="GO:0008234">
    <property type="term" value="F:cysteine-type peptidase activity"/>
    <property type="evidence" value="ECO:0007669"/>
    <property type="project" value="UniProtKB-KW"/>
</dbReference>
<evidence type="ECO:0000259" key="5">
    <source>
        <dbReference type="PROSITE" id="PS51935"/>
    </source>
</evidence>
<reference evidence="6 7" key="1">
    <citation type="submission" date="2019-12" db="EMBL/GenBank/DDBJ databases">
        <title>Corynebacterium sp. nov., isolated from feces of the Anser Albifrons in China.</title>
        <authorList>
            <person name="Liu Q."/>
        </authorList>
    </citation>
    <scope>NUCLEOTIDE SEQUENCE [LARGE SCALE GENOMIC DNA]</scope>
    <source>
        <strain evidence="6 7">4H37-19</strain>
    </source>
</reference>
<dbReference type="PROSITE" id="PS51935">
    <property type="entry name" value="NLPC_P60"/>
    <property type="match status" value="1"/>
</dbReference>
<dbReference type="KEGG" id="cpoy:GP475_02935"/>
<evidence type="ECO:0000313" key="7">
    <source>
        <dbReference type="Proteomes" id="UP000516320"/>
    </source>
</evidence>
<dbReference type="InterPro" id="IPR000064">
    <property type="entry name" value="NLP_P60_dom"/>
</dbReference>
<sequence length="293" mass="31046">MIPVISVLSALDTLTPTPLIPPLFPTIPDLHVALPLAQYLGAEGQGIVQAAHNLSKDQTRVGELLDQAAHTIDETRLEFGQLGQEFLSTAIPLACRLISPIPGESALRLAQLQHLANTYLARAQLRANELEQTLSPTVMELNTIALSADHPAELPHPGTTSNDLDSQMPGVAETPPAPLNNAGQAAVAAARSQLGTPYLWGGTGDGGFDCSGLTQWSWRQAGVELPRLAEEQTVGRAVSAEELAPGDLVVWDGHVAMYAGNGEIIEAGDPVQSNPLRTTNMGMTFKGFYRPTG</sequence>
<keyword evidence="2" id="KW-0645">Protease</keyword>
<keyword evidence="7" id="KW-1185">Reference proteome</keyword>
<keyword evidence="4" id="KW-0788">Thiol protease</keyword>
<dbReference type="Pfam" id="PF00877">
    <property type="entry name" value="NLPC_P60"/>
    <property type="match status" value="1"/>
</dbReference>
<dbReference type="PANTHER" id="PTHR47359">
    <property type="entry name" value="PEPTIDOGLYCAN DL-ENDOPEPTIDASE CWLO"/>
    <property type="match status" value="1"/>
</dbReference>
<gene>
    <name evidence="6" type="ORF">GP475_02935</name>
</gene>
<dbReference type="PANTHER" id="PTHR47359:SF3">
    <property type="entry name" value="NLP_P60 DOMAIN-CONTAINING PROTEIN-RELATED"/>
    <property type="match status" value="1"/>
</dbReference>
<keyword evidence="3" id="KW-0378">Hydrolase</keyword>
<feature type="domain" description="NlpC/P60" evidence="5">
    <location>
        <begin position="180"/>
        <end position="293"/>
    </location>
</feature>
<dbReference type="Gene3D" id="3.90.1720.10">
    <property type="entry name" value="endopeptidase domain like (from Nostoc punctiforme)"/>
    <property type="match status" value="1"/>
</dbReference>
<proteinExistence type="inferred from homology"/>
<dbReference type="GO" id="GO:0006508">
    <property type="term" value="P:proteolysis"/>
    <property type="evidence" value="ECO:0007669"/>
    <property type="project" value="UniProtKB-KW"/>
</dbReference>
<dbReference type="InterPro" id="IPR038765">
    <property type="entry name" value="Papain-like_cys_pep_sf"/>
</dbReference>
<organism evidence="6 7">
    <name type="scientific">Corynebacterium poyangense</name>
    <dbReference type="NCBI Taxonomy" id="2684405"/>
    <lineage>
        <taxon>Bacteria</taxon>
        <taxon>Bacillati</taxon>
        <taxon>Actinomycetota</taxon>
        <taxon>Actinomycetes</taxon>
        <taxon>Mycobacteriales</taxon>
        <taxon>Corynebacteriaceae</taxon>
        <taxon>Corynebacterium</taxon>
    </lineage>
</organism>
<evidence type="ECO:0000256" key="2">
    <source>
        <dbReference type="ARBA" id="ARBA00022670"/>
    </source>
</evidence>
<dbReference type="AlphaFoldDB" id="A0A7H0SME1"/>
<evidence type="ECO:0000256" key="4">
    <source>
        <dbReference type="ARBA" id="ARBA00022807"/>
    </source>
</evidence>